<dbReference type="AlphaFoldDB" id="A0AAN6P847"/>
<organism evidence="4 5">
    <name type="scientific">Parachaetomium inaequale</name>
    <dbReference type="NCBI Taxonomy" id="2588326"/>
    <lineage>
        <taxon>Eukaryota</taxon>
        <taxon>Fungi</taxon>
        <taxon>Dikarya</taxon>
        <taxon>Ascomycota</taxon>
        <taxon>Pezizomycotina</taxon>
        <taxon>Sordariomycetes</taxon>
        <taxon>Sordariomycetidae</taxon>
        <taxon>Sordariales</taxon>
        <taxon>Chaetomiaceae</taxon>
        <taxon>Parachaetomium</taxon>
    </lineage>
</organism>
<dbReference type="Pfam" id="PF13176">
    <property type="entry name" value="TPR_7"/>
    <property type="match status" value="1"/>
</dbReference>
<dbReference type="SUPFAM" id="SSF48452">
    <property type="entry name" value="TPR-like"/>
    <property type="match status" value="1"/>
</dbReference>
<dbReference type="CDD" id="cd24145">
    <property type="entry name" value="Mgr3-like"/>
    <property type="match status" value="1"/>
</dbReference>
<dbReference type="EMBL" id="MU854531">
    <property type="protein sequence ID" value="KAK4033430.1"/>
    <property type="molecule type" value="Genomic_DNA"/>
</dbReference>
<feature type="transmembrane region" description="Helical" evidence="3">
    <location>
        <begin position="115"/>
        <end position="137"/>
    </location>
</feature>
<dbReference type="PANTHER" id="PTHR28142:SF1">
    <property type="entry name" value="MITOCHONDRIAL INNER MEMBRANE I-AAA PROTEASE SUPERCOMPLEX SUBUNIT MGR3-RELATED"/>
    <property type="match status" value="1"/>
</dbReference>
<dbReference type="SMART" id="SM00028">
    <property type="entry name" value="TPR"/>
    <property type="match status" value="3"/>
</dbReference>
<proteinExistence type="predicted"/>
<keyword evidence="3" id="KW-0812">Transmembrane</keyword>
<evidence type="ECO:0000313" key="4">
    <source>
        <dbReference type="EMBL" id="KAK4033430.1"/>
    </source>
</evidence>
<dbReference type="PANTHER" id="PTHR28142">
    <property type="entry name" value="MITOCHONDRIAL INNER MEMBRANE I-AAA PROTEASE SUPERCOMPLEX SUBUNIT MGR3-RELATED"/>
    <property type="match status" value="1"/>
</dbReference>
<gene>
    <name evidence="4" type="ORF">C8A01DRAFT_40125</name>
</gene>
<dbReference type="GO" id="GO:0006515">
    <property type="term" value="P:protein quality control for misfolded or incompletely synthesized proteins"/>
    <property type="evidence" value="ECO:0007669"/>
    <property type="project" value="TreeGrafter"/>
</dbReference>
<evidence type="ECO:0000256" key="1">
    <source>
        <dbReference type="PROSITE-ProRule" id="PRU00339"/>
    </source>
</evidence>
<dbReference type="GO" id="GO:0031942">
    <property type="term" value="C:i-AAA complex"/>
    <property type="evidence" value="ECO:0007669"/>
    <property type="project" value="TreeGrafter"/>
</dbReference>
<feature type="region of interest" description="Disordered" evidence="2">
    <location>
        <begin position="54"/>
        <end position="75"/>
    </location>
</feature>
<dbReference type="GO" id="GO:0051787">
    <property type="term" value="F:misfolded protein binding"/>
    <property type="evidence" value="ECO:0007669"/>
    <property type="project" value="TreeGrafter"/>
</dbReference>
<keyword evidence="3" id="KW-1133">Transmembrane helix</keyword>
<comment type="caution">
    <text evidence="4">The sequence shown here is derived from an EMBL/GenBank/DDBJ whole genome shotgun (WGS) entry which is preliminary data.</text>
</comment>
<dbReference type="InterPro" id="IPR019734">
    <property type="entry name" value="TPR_rpt"/>
</dbReference>
<dbReference type="InterPro" id="IPR011990">
    <property type="entry name" value="TPR-like_helical_dom_sf"/>
</dbReference>
<evidence type="ECO:0000256" key="2">
    <source>
        <dbReference type="SAM" id="MobiDB-lite"/>
    </source>
</evidence>
<dbReference type="PROSITE" id="PS50005">
    <property type="entry name" value="TPR"/>
    <property type="match status" value="1"/>
</dbReference>
<evidence type="ECO:0000256" key="3">
    <source>
        <dbReference type="SAM" id="Phobius"/>
    </source>
</evidence>
<feature type="region of interest" description="Disordered" evidence="2">
    <location>
        <begin position="240"/>
        <end position="260"/>
    </location>
</feature>
<keyword evidence="3" id="KW-0472">Membrane</keyword>
<protein>
    <submittedName>
        <fullName evidence="4">Uncharacterized protein</fullName>
    </submittedName>
</protein>
<feature type="repeat" description="TPR" evidence="1">
    <location>
        <begin position="448"/>
        <end position="481"/>
    </location>
</feature>
<sequence>MPIPRAAILRPAGALRLSQRCTSPLVLRSQPSRCRQKTPLALVILPANGQCRLKSTAPPKEDPEGSAKQAGQTPKPGPYFMRMIWQAIKSDTSRTWYVIRNTSFSQVMRQSPGEAFGAIVAVTGAVAILIYCVYAYYTYFNSRQFTRYPEPVARALRKALYFSNHDPDPQRALKYYKQALELCDQEGLDHFSDDVMGIKIQVAAWLEKIESYQNAIGVLENLLGDCKRWVEVMEKSAAEGTLPKLEPPAPPKEGEPAVPEVPQESFWAKRTRILAKAVSISVKLANLYSDEHVLEREPAHERLVWAVETTLREVQRRAKDGLKEGEGAWMSPDEIGGSLEALAHSYQDKSQYHLAVPLFFQALRLCQDPCHIALLMNNIATSFAEHPLIPPGDAPVHAMMAESKTWVSAAEQRASYLAAAQRWAQNAIDHAAEPQGEKRTPECDQACAVALSNLGSVLAMLGKNREAREKYEQAIALSQKFGFEDYAAEADARLQRLPSA</sequence>
<accession>A0AAN6P847</accession>
<dbReference type="Gene3D" id="1.25.40.10">
    <property type="entry name" value="Tetratricopeptide repeat domain"/>
    <property type="match status" value="1"/>
</dbReference>
<dbReference type="InterPro" id="IPR040201">
    <property type="entry name" value="Mrg3-like"/>
</dbReference>
<keyword evidence="1" id="KW-0802">TPR repeat</keyword>
<reference evidence="5" key="1">
    <citation type="journal article" date="2023" name="Mol. Phylogenet. Evol.">
        <title>Genome-scale phylogeny and comparative genomics of the fungal order Sordariales.</title>
        <authorList>
            <person name="Hensen N."/>
            <person name="Bonometti L."/>
            <person name="Westerberg I."/>
            <person name="Brannstrom I.O."/>
            <person name="Guillou S."/>
            <person name="Cros-Aarteil S."/>
            <person name="Calhoun S."/>
            <person name="Haridas S."/>
            <person name="Kuo A."/>
            <person name="Mondo S."/>
            <person name="Pangilinan J."/>
            <person name="Riley R."/>
            <person name="LaButti K."/>
            <person name="Andreopoulos B."/>
            <person name="Lipzen A."/>
            <person name="Chen C."/>
            <person name="Yan M."/>
            <person name="Daum C."/>
            <person name="Ng V."/>
            <person name="Clum A."/>
            <person name="Steindorff A."/>
            <person name="Ohm R.A."/>
            <person name="Martin F."/>
            <person name="Silar P."/>
            <person name="Natvig D.O."/>
            <person name="Lalanne C."/>
            <person name="Gautier V."/>
            <person name="Ament-Velasquez S.L."/>
            <person name="Kruys A."/>
            <person name="Hutchinson M.I."/>
            <person name="Powell A.J."/>
            <person name="Barry K."/>
            <person name="Miller A.N."/>
            <person name="Grigoriev I.V."/>
            <person name="Debuchy R."/>
            <person name="Gladieux P."/>
            <person name="Hiltunen Thoren M."/>
            <person name="Johannesson H."/>
        </authorList>
    </citation>
    <scope>NUCLEOTIDE SEQUENCE [LARGE SCALE GENOMIC DNA]</scope>
    <source>
        <strain evidence="5">CBS 284.82</strain>
    </source>
</reference>
<dbReference type="Proteomes" id="UP001303115">
    <property type="component" value="Unassembled WGS sequence"/>
</dbReference>
<keyword evidence="5" id="KW-1185">Reference proteome</keyword>
<name>A0AAN6P847_9PEZI</name>
<evidence type="ECO:0000313" key="5">
    <source>
        <dbReference type="Proteomes" id="UP001303115"/>
    </source>
</evidence>